<proteinExistence type="predicted"/>
<dbReference type="EMBL" id="CM042883">
    <property type="protein sequence ID" value="KAI4377193.1"/>
    <property type="molecule type" value="Genomic_DNA"/>
</dbReference>
<keyword evidence="2" id="KW-1185">Reference proteome</keyword>
<name>A0ACB9RID8_9MYRT</name>
<evidence type="ECO:0000313" key="1">
    <source>
        <dbReference type="EMBL" id="KAI4377193.1"/>
    </source>
</evidence>
<organism evidence="1 2">
    <name type="scientific">Melastoma candidum</name>
    <dbReference type="NCBI Taxonomy" id="119954"/>
    <lineage>
        <taxon>Eukaryota</taxon>
        <taxon>Viridiplantae</taxon>
        <taxon>Streptophyta</taxon>
        <taxon>Embryophyta</taxon>
        <taxon>Tracheophyta</taxon>
        <taxon>Spermatophyta</taxon>
        <taxon>Magnoliopsida</taxon>
        <taxon>eudicotyledons</taxon>
        <taxon>Gunneridae</taxon>
        <taxon>Pentapetalae</taxon>
        <taxon>rosids</taxon>
        <taxon>malvids</taxon>
        <taxon>Myrtales</taxon>
        <taxon>Melastomataceae</taxon>
        <taxon>Melastomatoideae</taxon>
        <taxon>Melastomateae</taxon>
        <taxon>Melastoma</taxon>
    </lineage>
</organism>
<evidence type="ECO:0000313" key="2">
    <source>
        <dbReference type="Proteomes" id="UP001057402"/>
    </source>
</evidence>
<protein>
    <submittedName>
        <fullName evidence="1">Uncharacterized protein</fullName>
    </submittedName>
</protein>
<sequence>MDIIPSLLLCFAYISVIPLSLLLLLVLRTYSGKSLRDPRYPPVGGTVFHQLLYFDRLYDHQTDVARRFPTFRLLCPDQCEYYTTNPLNVEHVLKSSFSYYTKGDYNREIVADLFGEGIFAVDGEKWKHQRKLASYEFSTRVLRDYSCCLFRKGAAKLVRVIWDLPDRDSGFDMQEILMRCTLDSIFKVGFGVELDCLGGSSEEGVEFMRAFDEANALIYWRFIDMFWKLKRFLNIGCEARLRKSIATINSFVLRLIEVRRKQLATRSDLIEKEDILSRFLAESEMNARTMNDKYLRDIILNFMIAGKDTSANTLTWFLYMLCVNPFVQERIVQEIRQVIGDEQTIINPEEFVENITDVVLDQMHYLHAALSETLRLYPAVPADGRCAEKDDMLPDGYHVKKGDNVSYLPYAMGRMESLWGEDAAHFKPERWLKDGIFQLESPFKFIAFNAGPRICLGKDFAYRQMKIISIALLRSFRFKLVDGTAPVTYKVMFTLHMDGGLHLQAMPRTEAILIRPGLHN</sequence>
<gene>
    <name evidence="1" type="ORF">MLD38_014864</name>
</gene>
<reference evidence="2" key="1">
    <citation type="journal article" date="2023" name="Front. Plant Sci.">
        <title>Chromosomal-level genome assembly of Melastoma candidum provides insights into trichome evolution.</title>
        <authorList>
            <person name="Zhong Y."/>
            <person name="Wu W."/>
            <person name="Sun C."/>
            <person name="Zou P."/>
            <person name="Liu Y."/>
            <person name="Dai S."/>
            <person name="Zhou R."/>
        </authorList>
    </citation>
    <scope>NUCLEOTIDE SEQUENCE [LARGE SCALE GENOMIC DNA]</scope>
</reference>
<accession>A0ACB9RID8</accession>
<comment type="caution">
    <text evidence="1">The sequence shown here is derived from an EMBL/GenBank/DDBJ whole genome shotgun (WGS) entry which is preliminary data.</text>
</comment>
<dbReference type="Proteomes" id="UP001057402">
    <property type="component" value="Chromosome 4"/>
</dbReference>